<name>A0A235B6N0_9BACL</name>
<dbReference type="Gene3D" id="1.20.120.1630">
    <property type="match status" value="1"/>
</dbReference>
<dbReference type="PANTHER" id="PTHR43847">
    <property type="entry name" value="BLL3993 PROTEIN"/>
    <property type="match status" value="1"/>
</dbReference>
<evidence type="ECO:0000313" key="6">
    <source>
        <dbReference type="EMBL" id="OYD07265.1"/>
    </source>
</evidence>
<sequence>MNLWFFIVLVGVGIQRIWEMARARRHARWIVAQGGYEAGREHYPLLVGVHLFFFVSLILEVAVMGSRSPAWWGIPLFLFLSAQGLRIGCIHSLGPYWNTRIMIAPGHPTVVKGPYRYLRHPNYVVVVAELFSLPLIFGAYMTATVVSAVNLWVLLRIRIPAEEKALAEATGYRRAMGSRNRWFPRREQETDPT</sequence>
<protein>
    <recommendedName>
        <fullName evidence="8">Isoprenylcysteine carboxyl methyltransferase</fullName>
    </recommendedName>
</protein>
<dbReference type="InterPro" id="IPR052527">
    <property type="entry name" value="Metal_cation-efflux_comp"/>
</dbReference>
<keyword evidence="2 5" id="KW-0812">Transmembrane</keyword>
<feature type="transmembrane region" description="Helical" evidence="5">
    <location>
        <begin position="131"/>
        <end position="155"/>
    </location>
</feature>
<comment type="caution">
    <text evidence="6">The sequence shown here is derived from an EMBL/GenBank/DDBJ whole genome shotgun (WGS) entry which is preliminary data.</text>
</comment>
<evidence type="ECO:0000256" key="2">
    <source>
        <dbReference type="ARBA" id="ARBA00022692"/>
    </source>
</evidence>
<dbReference type="PANTHER" id="PTHR43847:SF1">
    <property type="entry name" value="BLL3993 PROTEIN"/>
    <property type="match status" value="1"/>
</dbReference>
<evidence type="ECO:0000313" key="7">
    <source>
        <dbReference type="Proteomes" id="UP000215459"/>
    </source>
</evidence>
<gene>
    <name evidence="6" type="ORF">CHM34_12855</name>
</gene>
<dbReference type="Proteomes" id="UP000215459">
    <property type="component" value="Unassembled WGS sequence"/>
</dbReference>
<dbReference type="GO" id="GO:0004671">
    <property type="term" value="F:protein C-terminal S-isoprenylcysteine carboxyl O-methyltransferase activity"/>
    <property type="evidence" value="ECO:0007669"/>
    <property type="project" value="InterPro"/>
</dbReference>
<dbReference type="RefSeq" id="WP_094265008.1">
    <property type="nucleotide sequence ID" value="NZ_NOWF01000007.1"/>
</dbReference>
<proteinExistence type="predicted"/>
<feature type="transmembrane region" description="Helical" evidence="5">
    <location>
        <begin position="42"/>
        <end position="63"/>
    </location>
</feature>
<comment type="subcellular location">
    <subcellularLocation>
        <location evidence="1">Membrane</location>
        <topology evidence="1">Multi-pass membrane protein</topology>
    </subcellularLocation>
</comment>
<dbReference type="EMBL" id="NOWF01000007">
    <property type="protein sequence ID" value="OYD07265.1"/>
    <property type="molecule type" value="Genomic_DNA"/>
</dbReference>
<evidence type="ECO:0000256" key="3">
    <source>
        <dbReference type="ARBA" id="ARBA00022989"/>
    </source>
</evidence>
<evidence type="ECO:0000256" key="1">
    <source>
        <dbReference type="ARBA" id="ARBA00004141"/>
    </source>
</evidence>
<dbReference type="OrthoDB" id="7203053at2"/>
<dbReference type="Pfam" id="PF04140">
    <property type="entry name" value="ICMT"/>
    <property type="match status" value="1"/>
</dbReference>
<dbReference type="AlphaFoldDB" id="A0A235B6N0"/>
<keyword evidence="3 5" id="KW-1133">Transmembrane helix</keyword>
<evidence type="ECO:0008006" key="8">
    <source>
        <dbReference type="Google" id="ProtNLM"/>
    </source>
</evidence>
<keyword evidence="7" id="KW-1185">Reference proteome</keyword>
<keyword evidence="4 5" id="KW-0472">Membrane</keyword>
<dbReference type="InterPro" id="IPR007269">
    <property type="entry name" value="ICMT_MeTrfase"/>
</dbReference>
<evidence type="ECO:0000256" key="4">
    <source>
        <dbReference type="ARBA" id="ARBA00023136"/>
    </source>
</evidence>
<accession>A0A235B6N0</accession>
<reference evidence="6 7" key="1">
    <citation type="submission" date="2017-07" db="EMBL/GenBank/DDBJ databases">
        <title>The genome sequence of Paludifilum halophilum highlights mechanisms for microbial adaptation to high salt environemnts.</title>
        <authorList>
            <person name="Belbahri L."/>
        </authorList>
    </citation>
    <scope>NUCLEOTIDE SEQUENCE [LARGE SCALE GENOMIC DNA]</scope>
    <source>
        <strain evidence="6 7">DSM 102817</strain>
    </source>
</reference>
<organism evidence="6 7">
    <name type="scientific">Paludifilum halophilum</name>
    <dbReference type="NCBI Taxonomy" id="1642702"/>
    <lineage>
        <taxon>Bacteria</taxon>
        <taxon>Bacillati</taxon>
        <taxon>Bacillota</taxon>
        <taxon>Bacilli</taxon>
        <taxon>Bacillales</taxon>
        <taxon>Thermoactinomycetaceae</taxon>
        <taxon>Paludifilum</taxon>
    </lineage>
</organism>
<dbReference type="GO" id="GO:0016020">
    <property type="term" value="C:membrane"/>
    <property type="evidence" value="ECO:0007669"/>
    <property type="project" value="UniProtKB-SubCell"/>
</dbReference>
<evidence type="ECO:0000256" key="5">
    <source>
        <dbReference type="SAM" id="Phobius"/>
    </source>
</evidence>